<feature type="compositionally biased region" description="Low complexity" evidence="1">
    <location>
        <begin position="225"/>
        <end position="237"/>
    </location>
</feature>
<feature type="compositionally biased region" description="Polar residues" evidence="1">
    <location>
        <begin position="117"/>
        <end position="131"/>
    </location>
</feature>
<gene>
    <name evidence="2" type="ORF">PGTUg99_035470</name>
</gene>
<protein>
    <recommendedName>
        <fullName evidence="4">FMP27 C-terminal domain-containing protein</fullName>
    </recommendedName>
</protein>
<proteinExistence type="predicted"/>
<dbReference type="InterPro" id="IPR045167">
    <property type="entry name" value="Hobbit"/>
</dbReference>
<dbReference type="EMBL" id="VDEP01000304">
    <property type="protein sequence ID" value="KAA1109823.1"/>
    <property type="molecule type" value="Genomic_DNA"/>
</dbReference>
<dbReference type="PANTHER" id="PTHR15678">
    <property type="entry name" value="ANTIGEN MLAA-22-RELATED"/>
    <property type="match status" value="1"/>
</dbReference>
<organism evidence="2 3">
    <name type="scientific">Puccinia graminis f. sp. tritici</name>
    <dbReference type="NCBI Taxonomy" id="56615"/>
    <lineage>
        <taxon>Eukaryota</taxon>
        <taxon>Fungi</taxon>
        <taxon>Dikarya</taxon>
        <taxon>Basidiomycota</taxon>
        <taxon>Pucciniomycotina</taxon>
        <taxon>Pucciniomycetes</taxon>
        <taxon>Pucciniales</taxon>
        <taxon>Pucciniaceae</taxon>
        <taxon>Puccinia</taxon>
    </lineage>
</organism>
<dbReference type="PANTHER" id="PTHR15678:SF6">
    <property type="entry name" value="BRIDGE-LIKE LIPID TRANSFER PROTEIN FAMILY MEMBER 2"/>
    <property type="match status" value="1"/>
</dbReference>
<feature type="region of interest" description="Disordered" evidence="1">
    <location>
        <begin position="216"/>
        <end position="250"/>
    </location>
</feature>
<comment type="caution">
    <text evidence="2">The sequence shown here is derived from an EMBL/GenBank/DDBJ whole genome shotgun (WGS) entry which is preliminary data.</text>
</comment>
<evidence type="ECO:0000313" key="2">
    <source>
        <dbReference type="EMBL" id="KAA1109823.1"/>
    </source>
</evidence>
<accession>A0A5B0QA29</accession>
<dbReference type="AlphaFoldDB" id="A0A5B0QA29"/>
<name>A0A5B0QA29_PUCGR</name>
<evidence type="ECO:0000313" key="3">
    <source>
        <dbReference type="Proteomes" id="UP000325313"/>
    </source>
</evidence>
<evidence type="ECO:0000256" key="1">
    <source>
        <dbReference type="SAM" id="MobiDB-lite"/>
    </source>
</evidence>
<sequence>MAALTQCEYQLWIHASDLNLMAEAIRRSQASRLSKAEKLPGSQLLGHAKSITWHMLADSGEGIAKISITDTQFESYALPNTSVKLFLLEIHPIRLQVEHAIGVKVHDYLFAHKSTSVESENDSDAPSNTVDPVNVPVGEGETKKLNKKRSMLLNLHQPKIRVVTPDLPDIKRRTGHFSTLPSQESLYDLHSVSGRSRTTESSGFLNADWRSSFGANQSTSGGTLSSRASRAVSVRSNSSDRRRQGASMSATPTVLMNWNKQKTEDATEMKKRAQLYKSFLFIDVAPTILCVSYSDVVLQSSRLLSSLKIRLVFMNSKTRRITSKADQYCDRVEAAEVARLKAKKSETFAKVSLTDSERRRAEVAEDREAAEQ</sequence>
<dbReference type="Proteomes" id="UP000325313">
    <property type="component" value="Unassembled WGS sequence"/>
</dbReference>
<feature type="region of interest" description="Disordered" evidence="1">
    <location>
        <begin position="117"/>
        <end position="140"/>
    </location>
</feature>
<evidence type="ECO:0008006" key="4">
    <source>
        <dbReference type="Google" id="ProtNLM"/>
    </source>
</evidence>
<reference evidence="2 3" key="1">
    <citation type="submission" date="2019-05" db="EMBL/GenBank/DDBJ databases">
        <title>Emergence of the Ug99 lineage of the wheat stem rust pathogen through somatic hybridization.</title>
        <authorList>
            <person name="Li F."/>
            <person name="Upadhyaya N.M."/>
            <person name="Sperschneider J."/>
            <person name="Matny O."/>
            <person name="Nguyen-Phuc H."/>
            <person name="Mago R."/>
            <person name="Raley C."/>
            <person name="Miller M.E."/>
            <person name="Silverstein K.A.T."/>
            <person name="Henningsen E."/>
            <person name="Hirsch C.D."/>
            <person name="Visser B."/>
            <person name="Pretorius Z.A."/>
            <person name="Steffenson B.J."/>
            <person name="Schwessinger B."/>
            <person name="Dodds P.N."/>
            <person name="Figueroa M."/>
        </authorList>
    </citation>
    <scope>NUCLEOTIDE SEQUENCE [LARGE SCALE GENOMIC DNA]</scope>
    <source>
        <strain evidence="2 3">Ug99</strain>
    </source>
</reference>